<dbReference type="OrthoDB" id="4062651at2759"/>
<comment type="caution">
    <text evidence="1">The sequence shown here is derived from an EMBL/GenBank/DDBJ whole genome shotgun (WGS) entry which is preliminary data.</text>
</comment>
<name>A0A812RRN4_9DINO</name>
<organism evidence="1 2">
    <name type="scientific">Symbiodinium necroappetens</name>
    <dbReference type="NCBI Taxonomy" id="1628268"/>
    <lineage>
        <taxon>Eukaryota</taxon>
        <taxon>Sar</taxon>
        <taxon>Alveolata</taxon>
        <taxon>Dinophyceae</taxon>
        <taxon>Suessiales</taxon>
        <taxon>Symbiodiniaceae</taxon>
        <taxon>Symbiodinium</taxon>
    </lineage>
</organism>
<sequence>MHTDIEYDAFLADIFAAGVVLYAMALSDYPWTCTRAGSCSMFDFIHSWGFPEFIKNRKCRAASKTYIVQVLSPSLCELVEGLLELHPEERFCLGEQLALAWTMCLSSRSLVVGTCCRATH</sequence>
<proteinExistence type="predicted"/>
<gene>
    <name evidence="1" type="primary">Tssk5</name>
    <name evidence="1" type="ORF">SNEC2469_LOCUS12583</name>
</gene>
<dbReference type="Gene3D" id="1.10.510.10">
    <property type="entry name" value="Transferase(Phosphotransferase) domain 1"/>
    <property type="match status" value="1"/>
</dbReference>
<dbReference type="SUPFAM" id="SSF56112">
    <property type="entry name" value="Protein kinase-like (PK-like)"/>
    <property type="match status" value="1"/>
</dbReference>
<dbReference type="AlphaFoldDB" id="A0A812RRN4"/>
<evidence type="ECO:0000313" key="1">
    <source>
        <dbReference type="EMBL" id="CAE7453450.1"/>
    </source>
</evidence>
<evidence type="ECO:0000313" key="2">
    <source>
        <dbReference type="Proteomes" id="UP000601435"/>
    </source>
</evidence>
<dbReference type="EMBL" id="CAJNJA010019972">
    <property type="protein sequence ID" value="CAE7453450.1"/>
    <property type="molecule type" value="Genomic_DNA"/>
</dbReference>
<dbReference type="InterPro" id="IPR011009">
    <property type="entry name" value="Kinase-like_dom_sf"/>
</dbReference>
<reference evidence="1" key="1">
    <citation type="submission" date="2021-02" db="EMBL/GenBank/DDBJ databases">
        <authorList>
            <person name="Dougan E. K."/>
            <person name="Rhodes N."/>
            <person name="Thang M."/>
            <person name="Chan C."/>
        </authorList>
    </citation>
    <scope>NUCLEOTIDE SEQUENCE</scope>
</reference>
<dbReference type="Proteomes" id="UP000601435">
    <property type="component" value="Unassembled WGS sequence"/>
</dbReference>
<keyword evidence="2" id="KW-1185">Reference proteome</keyword>
<accession>A0A812RRN4</accession>
<protein>
    <submittedName>
        <fullName evidence="1">Tssk5 protein</fullName>
    </submittedName>
</protein>